<comment type="caution">
    <text evidence="1">The sequence shown here is derived from an EMBL/GenBank/DDBJ whole genome shotgun (WGS) entry which is preliminary data.</text>
</comment>
<evidence type="ECO:0000313" key="1">
    <source>
        <dbReference type="EMBL" id="KAH6934494.1"/>
    </source>
</evidence>
<name>A0ACB7SPA7_HYAAI</name>
<accession>A0ACB7SPA7</accession>
<dbReference type="EMBL" id="CM023484">
    <property type="protein sequence ID" value="KAH6934494.1"/>
    <property type="molecule type" value="Genomic_DNA"/>
</dbReference>
<dbReference type="Proteomes" id="UP000821845">
    <property type="component" value="Chromosome 4"/>
</dbReference>
<protein>
    <submittedName>
        <fullName evidence="1">Uncharacterized protein</fullName>
    </submittedName>
</protein>
<sequence length="796" mass="87997">MVAAVESAAFELHTAIFAQRLASMVLIPVSLSLTGSAYVDLPVKERVSGLKLLQLMTGLSSERYWLATFATDLLTHVVCSLFCTLPLLFFDRDLWFCRDHYKLGTTFGLYFMFGWAFFPVTYIASLMFESSLLAYFSLVSFGALFGTVLNVCISVFAPRTVSTYLPRRDLDGYLEIGSLPLRVMPQFTLARGTGQLRTAYLEYASCCHLGAEFLKQVCSHTFNAPASRAEAHVISRIHRCCKVRCNYICPVYEEHHSRLAPGSNSHVWDLTIFFLSGLLYLMLVIGWDMQTQGKFDPHTLESFFAQEQVSSALVATEGKGASRVATTRVPQYCPSIITSNCCEGRLQDFSRVIGTEKSDKPGGKEPTSEEKSVLEEKQFVAGLMRYLLKVDKGKAARTSHSSEGGDAAAATSTRSSRESAEHSQAERSQAEPTRAPAGLVVLEATKTGTLGPLSFHVPPAEVFGILGLGQAGRSLLLRIIAGIVRPDGGNVFINGIDARRRPLNYQQQVGYCPQQDPLLDKYTGEELVLLMARLRGVQKQELQAEVRYLDSRFGLRKALSLMVYNCSSTHRRKLTVAMALAGRPPVLVLDECTAGVDPATRSRLFQSLGRVHDECNLTVLFTSRRMSESDIFCDRLAILSYGSFTVVGRTVDIKQTCGQRCNVVIKMSSDQHGKKVSKLISRAVGDMFPNSVIAEVRKDQIWFRIRDDAIYWSEVFEGLETLKQRLKFGDYLVNDMSLGEIYLGYARERKLVDFGTIEIKYFDKLKPPMELEAVPAGAGVGAGALAGAPPPQASNA</sequence>
<proteinExistence type="predicted"/>
<keyword evidence="2" id="KW-1185">Reference proteome</keyword>
<reference evidence="1" key="1">
    <citation type="submission" date="2020-05" db="EMBL/GenBank/DDBJ databases">
        <title>Large-scale comparative analyses of tick genomes elucidate their genetic diversity and vector capacities.</title>
        <authorList>
            <person name="Jia N."/>
            <person name="Wang J."/>
            <person name="Shi W."/>
            <person name="Du L."/>
            <person name="Sun Y."/>
            <person name="Zhan W."/>
            <person name="Jiang J."/>
            <person name="Wang Q."/>
            <person name="Zhang B."/>
            <person name="Ji P."/>
            <person name="Sakyi L.B."/>
            <person name="Cui X."/>
            <person name="Yuan T."/>
            <person name="Jiang B."/>
            <person name="Yang W."/>
            <person name="Lam T.T.-Y."/>
            <person name="Chang Q."/>
            <person name="Ding S."/>
            <person name="Wang X."/>
            <person name="Zhu J."/>
            <person name="Ruan X."/>
            <person name="Zhao L."/>
            <person name="Wei J."/>
            <person name="Que T."/>
            <person name="Du C."/>
            <person name="Cheng J."/>
            <person name="Dai P."/>
            <person name="Han X."/>
            <person name="Huang E."/>
            <person name="Gao Y."/>
            <person name="Liu J."/>
            <person name="Shao H."/>
            <person name="Ye R."/>
            <person name="Li L."/>
            <person name="Wei W."/>
            <person name="Wang X."/>
            <person name="Wang C."/>
            <person name="Yang T."/>
            <person name="Huo Q."/>
            <person name="Li W."/>
            <person name="Guo W."/>
            <person name="Chen H."/>
            <person name="Zhou L."/>
            <person name="Ni X."/>
            <person name="Tian J."/>
            <person name="Zhou Y."/>
            <person name="Sheng Y."/>
            <person name="Liu T."/>
            <person name="Pan Y."/>
            <person name="Xia L."/>
            <person name="Li J."/>
            <person name="Zhao F."/>
            <person name="Cao W."/>
        </authorList>
    </citation>
    <scope>NUCLEOTIDE SEQUENCE</scope>
    <source>
        <strain evidence="1">Hyas-2018</strain>
    </source>
</reference>
<evidence type="ECO:0000313" key="2">
    <source>
        <dbReference type="Proteomes" id="UP000821845"/>
    </source>
</evidence>
<gene>
    <name evidence="1" type="ORF">HPB50_024720</name>
</gene>
<organism evidence="1 2">
    <name type="scientific">Hyalomma asiaticum</name>
    <name type="common">Tick</name>
    <dbReference type="NCBI Taxonomy" id="266040"/>
    <lineage>
        <taxon>Eukaryota</taxon>
        <taxon>Metazoa</taxon>
        <taxon>Ecdysozoa</taxon>
        <taxon>Arthropoda</taxon>
        <taxon>Chelicerata</taxon>
        <taxon>Arachnida</taxon>
        <taxon>Acari</taxon>
        <taxon>Parasitiformes</taxon>
        <taxon>Ixodida</taxon>
        <taxon>Ixodoidea</taxon>
        <taxon>Ixodidae</taxon>
        <taxon>Hyalomminae</taxon>
        <taxon>Hyalomma</taxon>
    </lineage>
</organism>